<organism evidence="2 3">
    <name type="scientific">Vibrio lentus</name>
    <dbReference type="NCBI Taxonomy" id="136468"/>
    <lineage>
        <taxon>Bacteria</taxon>
        <taxon>Pseudomonadati</taxon>
        <taxon>Pseudomonadota</taxon>
        <taxon>Gammaproteobacteria</taxon>
        <taxon>Vibrionales</taxon>
        <taxon>Vibrionaceae</taxon>
        <taxon>Vibrio</taxon>
    </lineage>
</organism>
<comment type="similarity">
    <text evidence="1">Belongs to the transferase hexapeptide repeat family.</text>
</comment>
<proteinExistence type="inferred from homology"/>
<name>A0A2N7I8Y3_9VIBR</name>
<accession>A0A2N7I8Y3</accession>
<dbReference type="InterPro" id="IPR001451">
    <property type="entry name" value="Hexapep"/>
</dbReference>
<dbReference type="InterPro" id="IPR050179">
    <property type="entry name" value="Trans_hexapeptide_repeat"/>
</dbReference>
<keyword evidence="2" id="KW-0808">Transferase</keyword>
<dbReference type="CDD" id="cd03358">
    <property type="entry name" value="LbH_WxcM_N_like"/>
    <property type="match status" value="1"/>
</dbReference>
<dbReference type="Proteomes" id="UP000235746">
    <property type="component" value="Unassembled WGS sequence"/>
</dbReference>
<dbReference type="GO" id="GO:0016746">
    <property type="term" value="F:acyltransferase activity"/>
    <property type="evidence" value="ECO:0007669"/>
    <property type="project" value="UniProtKB-KW"/>
</dbReference>
<gene>
    <name evidence="2" type="ORF">BCT74_13995</name>
</gene>
<protein>
    <submittedName>
        <fullName evidence="2">UDP-3-O-(3-hydroxymyristoyl)glucosamine N-acyltransferase</fullName>
    </submittedName>
</protein>
<dbReference type="Pfam" id="PF00132">
    <property type="entry name" value="Hexapep"/>
    <property type="match status" value="1"/>
</dbReference>
<evidence type="ECO:0000256" key="1">
    <source>
        <dbReference type="ARBA" id="ARBA00007274"/>
    </source>
</evidence>
<dbReference type="InterPro" id="IPR011004">
    <property type="entry name" value="Trimer_LpxA-like_sf"/>
</dbReference>
<evidence type="ECO:0000313" key="3">
    <source>
        <dbReference type="Proteomes" id="UP000235746"/>
    </source>
</evidence>
<comment type="caution">
    <text evidence="2">The sequence shown here is derived from an EMBL/GenBank/DDBJ whole genome shotgun (WGS) entry which is preliminary data.</text>
</comment>
<dbReference type="Gene3D" id="2.160.10.10">
    <property type="entry name" value="Hexapeptide repeat proteins"/>
    <property type="match status" value="1"/>
</dbReference>
<dbReference type="Pfam" id="PF14602">
    <property type="entry name" value="Hexapep_2"/>
    <property type="match status" value="1"/>
</dbReference>
<dbReference type="SUPFAM" id="SSF51161">
    <property type="entry name" value="Trimeric LpxA-like enzymes"/>
    <property type="match status" value="1"/>
</dbReference>
<reference evidence="3" key="1">
    <citation type="submission" date="2016-07" db="EMBL/GenBank/DDBJ databases">
        <title>Nontailed viruses are major unrecognized killers of bacteria in the ocean.</title>
        <authorList>
            <person name="Kauffman K."/>
            <person name="Hussain F."/>
            <person name="Yang J."/>
            <person name="Arevalo P."/>
            <person name="Brown J."/>
            <person name="Cutler M."/>
            <person name="Kelly L."/>
            <person name="Polz M.F."/>
        </authorList>
    </citation>
    <scope>NUCLEOTIDE SEQUENCE [LARGE SCALE GENOMIC DNA]</scope>
    <source>
        <strain evidence="3">10N.261.51.B8</strain>
    </source>
</reference>
<dbReference type="PANTHER" id="PTHR43300:SF10">
    <property type="entry name" value="2,3,4,5-TETRAHYDROPYRIDINE-2,6-DICARBOXYLATE N-ACETYLTRANSFERASE"/>
    <property type="match status" value="1"/>
</dbReference>
<dbReference type="EMBL" id="MCYL01000047">
    <property type="protein sequence ID" value="PML52747.1"/>
    <property type="molecule type" value="Genomic_DNA"/>
</dbReference>
<dbReference type="AlphaFoldDB" id="A0A2N7I8Y3"/>
<sequence length="166" mass="17887">MASPRVLKAQITDITCGENVTIIEPSNVYGCELKDDVFVGPFVEIQNNSVIGDRSKIQSHTFICEYVTIGSDCFVGHGVMFANDLFKDGKPDPSPDSWGRTVIANNVTIGSNATVLSVSICEGVVIGAGSVVTKDITEKGIYAGNPAKKLRDLPEFRKDKVIVYDS</sequence>
<dbReference type="RefSeq" id="WP_102558100.1">
    <property type="nucleotide sequence ID" value="NZ_MCYL01000047.1"/>
</dbReference>
<evidence type="ECO:0000313" key="2">
    <source>
        <dbReference type="EMBL" id="PML52747.1"/>
    </source>
</evidence>
<dbReference type="PANTHER" id="PTHR43300">
    <property type="entry name" value="ACETYLTRANSFERASE"/>
    <property type="match status" value="1"/>
</dbReference>
<keyword evidence="2" id="KW-0012">Acyltransferase</keyword>